<evidence type="ECO:0000256" key="1">
    <source>
        <dbReference type="SAM" id="MobiDB-lite"/>
    </source>
</evidence>
<gene>
    <name evidence="2" type="ORF">GDO81_029194</name>
    <name evidence="3" type="ORF">GDO81_029195</name>
</gene>
<comment type="caution">
    <text evidence="3">The sequence shown here is derived from an EMBL/GenBank/DDBJ whole genome shotgun (WGS) entry which is preliminary data.</text>
</comment>
<evidence type="ECO:0000313" key="3">
    <source>
        <dbReference type="EMBL" id="KAG8541357.1"/>
    </source>
</evidence>
<dbReference type="Proteomes" id="UP000824782">
    <property type="component" value="Unassembled WGS sequence"/>
</dbReference>
<feature type="compositionally biased region" description="Pro residues" evidence="1">
    <location>
        <begin position="17"/>
        <end position="26"/>
    </location>
</feature>
<keyword evidence="4" id="KW-1185">Reference proteome</keyword>
<evidence type="ECO:0000313" key="4">
    <source>
        <dbReference type="Proteomes" id="UP000824782"/>
    </source>
</evidence>
<protein>
    <submittedName>
        <fullName evidence="3">Uncharacterized protein</fullName>
    </submittedName>
</protein>
<dbReference type="EMBL" id="WNYA01007763">
    <property type="protein sequence ID" value="KAG8541356.1"/>
    <property type="molecule type" value="Genomic_DNA"/>
</dbReference>
<accession>A0AAV6YWE1</accession>
<dbReference type="AlphaFoldDB" id="A0AAV6YWE1"/>
<reference evidence="3" key="1">
    <citation type="thesis" date="2020" institute="ProQuest LLC" country="789 East Eisenhower Parkway, Ann Arbor, MI, USA">
        <title>Comparative Genomics and Chromosome Evolution.</title>
        <authorList>
            <person name="Mudd A.B."/>
        </authorList>
    </citation>
    <scope>NUCLEOTIDE SEQUENCE</scope>
    <source>
        <strain evidence="3">237g6f4</strain>
        <tissue evidence="3">Blood</tissue>
    </source>
</reference>
<feature type="region of interest" description="Disordered" evidence="1">
    <location>
        <begin position="1"/>
        <end position="37"/>
    </location>
</feature>
<sequence length="68" mass="7395">MYTQITETHTDKVRPPETGPDAPPPMTTGSAVRTAPPIVIKGRAQLKPEKLCETNLQIAQNKSILNKA</sequence>
<name>A0AAV6YWE1_ENGPU</name>
<evidence type="ECO:0000313" key="2">
    <source>
        <dbReference type="EMBL" id="KAG8541356.1"/>
    </source>
</evidence>
<proteinExistence type="predicted"/>
<organism evidence="3 4">
    <name type="scientific">Engystomops pustulosus</name>
    <name type="common">Tungara frog</name>
    <name type="synonym">Physalaemus pustulosus</name>
    <dbReference type="NCBI Taxonomy" id="76066"/>
    <lineage>
        <taxon>Eukaryota</taxon>
        <taxon>Metazoa</taxon>
        <taxon>Chordata</taxon>
        <taxon>Craniata</taxon>
        <taxon>Vertebrata</taxon>
        <taxon>Euteleostomi</taxon>
        <taxon>Amphibia</taxon>
        <taxon>Batrachia</taxon>
        <taxon>Anura</taxon>
        <taxon>Neobatrachia</taxon>
        <taxon>Hyloidea</taxon>
        <taxon>Leptodactylidae</taxon>
        <taxon>Leiuperinae</taxon>
        <taxon>Engystomops</taxon>
    </lineage>
</organism>
<dbReference type="EMBL" id="WNYA01007763">
    <property type="protein sequence ID" value="KAG8541357.1"/>
    <property type="molecule type" value="Genomic_DNA"/>
</dbReference>